<dbReference type="EMBL" id="BPLQ01012142">
    <property type="protein sequence ID" value="GIY62882.1"/>
    <property type="molecule type" value="Genomic_DNA"/>
</dbReference>
<comment type="caution">
    <text evidence="1">The sequence shown here is derived from an EMBL/GenBank/DDBJ whole genome shotgun (WGS) entry which is preliminary data.</text>
</comment>
<gene>
    <name evidence="1" type="ORF">CDAR_122771</name>
</gene>
<sequence>MKWPMGSSSIRVWLDTEIRTFKTSARDCRGFIVVGLFSPLKDDFFAGSVEDPQNGWLLNTAPSIKQASNLLCDCSQTALPSVLDEMRRGFFTDKSFAGHRDKDLQNVSQGLPWSHCCWAFLAAKRRFLRWLHGR</sequence>
<organism evidence="1 2">
    <name type="scientific">Caerostris darwini</name>
    <dbReference type="NCBI Taxonomy" id="1538125"/>
    <lineage>
        <taxon>Eukaryota</taxon>
        <taxon>Metazoa</taxon>
        <taxon>Ecdysozoa</taxon>
        <taxon>Arthropoda</taxon>
        <taxon>Chelicerata</taxon>
        <taxon>Arachnida</taxon>
        <taxon>Araneae</taxon>
        <taxon>Araneomorphae</taxon>
        <taxon>Entelegynae</taxon>
        <taxon>Araneoidea</taxon>
        <taxon>Araneidae</taxon>
        <taxon>Caerostris</taxon>
    </lineage>
</organism>
<evidence type="ECO:0000313" key="1">
    <source>
        <dbReference type="EMBL" id="GIY62882.1"/>
    </source>
</evidence>
<name>A0AAV4UY97_9ARAC</name>
<reference evidence="1 2" key="1">
    <citation type="submission" date="2021-06" db="EMBL/GenBank/DDBJ databases">
        <title>Caerostris darwini draft genome.</title>
        <authorList>
            <person name="Kono N."/>
            <person name="Arakawa K."/>
        </authorList>
    </citation>
    <scope>NUCLEOTIDE SEQUENCE [LARGE SCALE GENOMIC DNA]</scope>
</reference>
<dbReference type="AlphaFoldDB" id="A0AAV4UY97"/>
<accession>A0AAV4UY97</accession>
<keyword evidence="2" id="KW-1185">Reference proteome</keyword>
<protein>
    <submittedName>
        <fullName evidence="1">Uncharacterized protein</fullName>
    </submittedName>
</protein>
<dbReference type="Proteomes" id="UP001054837">
    <property type="component" value="Unassembled WGS sequence"/>
</dbReference>
<proteinExistence type="predicted"/>
<evidence type="ECO:0000313" key="2">
    <source>
        <dbReference type="Proteomes" id="UP001054837"/>
    </source>
</evidence>